<evidence type="ECO:0000259" key="1">
    <source>
        <dbReference type="Pfam" id="PF01370"/>
    </source>
</evidence>
<accession>A0ABX1J173</accession>
<dbReference type="Proteomes" id="UP000715441">
    <property type="component" value="Unassembled WGS sequence"/>
</dbReference>
<dbReference type="PANTHER" id="PTHR48079">
    <property type="entry name" value="PROTEIN YEEZ"/>
    <property type="match status" value="1"/>
</dbReference>
<gene>
    <name evidence="2" type="ORF">HFP15_04310</name>
</gene>
<evidence type="ECO:0000313" key="2">
    <source>
        <dbReference type="EMBL" id="NKQ52100.1"/>
    </source>
</evidence>
<dbReference type="InterPro" id="IPR036291">
    <property type="entry name" value="NAD(P)-bd_dom_sf"/>
</dbReference>
<feature type="domain" description="NAD-dependent epimerase/dehydratase" evidence="1">
    <location>
        <begin position="7"/>
        <end position="227"/>
    </location>
</feature>
<dbReference type="Pfam" id="PF01370">
    <property type="entry name" value="Epimerase"/>
    <property type="match status" value="1"/>
</dbReference>
<dbReference type="InterPro" id="IPR001509">
    <property type="entry name" value="Epimerase_deHydtase"/>
</dbReference>
<reference evidence="2 3" key="1">
    <citation type="submission" date="2020-04" db="EMBL/GenBank/DDBJ databases">
        <title>Novel species.</title>
        <authorList>
            <person name="Teo W.F.A."/>
            <person name="Lipun K."/>
            <person name="Srisuk N."/>
            <person name="Duangmal K."/>
        </authorList>
    </citation>
    <scope>NUCLEOTIDE SEQUENCE [LARGE SCALE GENOMIC DNA]</scope>
    <source>
        <strain evidence="2 3">K13G38</strain>
    </source>
</reference>
<dbReference type="InterPro" id="IPR051783">
    <property type="entry name" value="NAD(P)-dependent_oxidoreduct"/>
</dbReference>
<evidence type="ECO:0000313" key="3">
    <source>
        <dbReference type="Proteomes" id="UP000715441"/>
    </source>
</evidence>
<dbReference type="PANTHER" id="PTHR48079:SF6">
    <property type="entry name" value="NAD(P)-BINDING DOMAIN-CONTAINING PROTEIN-RELATED"/>
    <property type="match status" value="1"/>
</dbReference>
<proteinExistence type="predicted"/>
<organism evidence="2 3">
    <name type="scientific">Amycolatopsis acididurans</name>
    <dbReference type="NCBI Taxonomy" id="2724524"/>
    <lineage>
        <taxon>Bacteria</taxon>
        <taxon>Bacillati</taxon>
        <taxon>Actinomycetota</taxon>
        <taxon>Actinomycetes</taxon>
        <taxon>Pseudonocardiales</taxon>
        <taxon>Pseudonocardiaceae</taxon>
        <taxon>Amycolatopsis</taxon>
    </lineage>
</organism>
<keyword evidence="3" id="KW-1185">Reference proteome</keyword>
<comment type="caution">
    <text evidence="2">The sequence shown here is derived from an EMBL/GenBank/DDBJ whole genome shotgun (WGS) entry which is preliminary data.</text>
</comment>
<sequence>MSNGLRVVVTGASGNVGTSVIEALAADPGVGSILGIVRRQPGWTPPKTEWALADVGEDDLGYLVRGADVVIHLAWLFQPTHDPTVTWRVNVLGSIRLFEAVARERVPALVHASSVGAYSPGDGEGPVDESWPTHGWPEAAYPREKAYLERFLDAFELAHAETRVVRMRPAFIFKRESASQQRRLFAGPFVPGLLPSLLPVVPDVPGLRMQGVHTADIAEAYRLAATRDVRGAFNVAAEPVLDAPVLAGLIGARTVRLPKWALRGPLAAAWRLHVVPATPGLFETVLRLPTMDTSRARTELGWTPRYTATDAIAEFLTGLRHGAGMDTPPLAPDSARGRLAELRTGVGSQA</sequence>
<dbReference type="EMBL" id="JAAXLS010000002">
    <property type="protein sequence ID" value="NKQ52100.1"/>
    <property type="molecule type" value="Genomic_DNA"/>
</dbReference>
<protein>
    <submittedName>
        <fullName evidence="2">NAD-dependent epimerase/dehydratase family protein</fullName>
    </submittedName>
</protein>
<name>A0ABX1J173_9PSEU</name>
<dbReference type="RefSeq" id="WP_168511656.1">
    <property type="nucleotide sequence ID" value="NZ_JAAXLS010000002.1"/>
</dbReference>
<dbReference type="Gene3D" id="3.40.50.720">
    <property type="entry name" value="NAD(P)-binding Rossmann-like Domain"/>
    <property type="match status" value="1"/>
</dbReference>
<dbReference type="SUPFAM" id="SSF51735">
    <property type="entry name" value="NAD(P)-binding Rossmann-fold domains"/>
    <property type="match status" value="1"/>
</dbReference>